<dbReference type="EMBL" id="CP032157">
    <property type="protein sequence ID" value="AXY77028.1"/>
    <property type="molecule type" value="Genomic_DNA"/>
</dbReference>
<sequence length="72" mass="7877">MASLMIRKSYLRAFIMLLIITAGILVFAASRAGKTTEDGVCSESKDQCEKPKAQGEFMILEALNRAVMVTAH</sequence>
<dbReference type="OrthoDB" id="678967at2"/>
<evidence type="ECO:0000313" key="2">
    <source>
        <dbReference type="Proteomes" id="UP000263900"/>
    </source>
</evidence>
<dbReference type="Proteomes" id="UP000263900">
    <property type="component" value="Chromosome"/>
</dbReference>
<protein>
    <submittedName>
        <fullName evidence="1">Uncharacterized protein</fullName>
    </submittedName>
</protein>
<accession>A0A3B7MSB7</accession>
<proteinExistence type="predicted"/>
<gene>
    <name evidence="1" type="ORF">D3H65_24920</name>
</gene>
<keyword evidence="2" id="KW-1185">Reference proteome</keyword>
<organism evidence="1 2">
    <name type="scientific">Paraflavitalea soli</name>
    <dbReference type="NCBI Taxonomy" id="2315862"/>
    <lineage>
        <taxon>Bacteria</taxon>
        <taxon>Pseudomonadati</taxon>
        <taxon>Bacteroidota</taxon>
        <taxon>Chitinophagia</taxon>
        <taxon>Chitinophagales</taxon>
        <taxon>Chitinophagaceae</taxon>
        <taxon>Paraflavitalea</taxon>
    </lineage>
</organism>
<dbReference type="AlphaFoldDB" id="A0A3B7MSB7"/>
<dbReference type="KEGG" id="pseg:D3H65_24920"/>
<name>A0A3B7MSB7_9BACT</name>
<evidence type="ECO:0000313" key="1">
    <source>
        <dbReference type="EMBL" id="AXY77028.1"/>
    </source>
</evidence>
<reference evidence="1 2" key="1">
    <citation type="submission" date="2018-09" db="EMBL/GenBank/DDBJ databases">
        <title>Genome sequencing of strain 6GH32-13.</title>
        <authorList>
            <person name="Weon H.-Y."/>
            <person name="Heo J."/>
            <person name="Kwon S.-W."/>
        </authorList>
    </citation>
    <scope>NUCLEOTIDE SEQUENCE [LARGE SCALE GENOMIC DNA]</scope>
    <source>
        <strain evidence="1 2">5GH32-13</strain>
    </source>
</reference>